<organism evidence="1 2">
    <name type="scientific">Rhodopseudomonas palustris</name>
    <dbReference type="NCBI Taxonomy" id="1076"/>
    <lineage>
        <taxon>Bacteria</taxon>
        <taxon>Pseudomonadati</taxon>
        <taxon>Pseudomonadota</taxon>
        <taxon>Alphaproteobacteria</taxon>
        <taxon>Hyphomicrobiales</taxon>
        <taxon>Nitrobacteraceae</taxon>
        <taxon>Rhodopseudomonas</taxon>
    </lineage>
</organism>
<dbReference type="PATRIC" id="fig|1076.23.peg.5181"/>
<dbReference type="InterPro" id="IPR021795">
    <property type="entry name" value="DUF3363"/>
</dbReference>
<gene>
    <name evidence="1" type="ORF">OO17_28980</name>
</gene>
<name>A0A0D7E069_RHOPL</name>
<accession>A0A0D7E069</accession>
<dbReference type="AlphaFoldDB" id="A0A0D7E069"/>
<evidence type="ECO:0000313" key="1">
    <source>
        <dbReference type="EMBL" id="KIZ33067.1"/>
    </source>
</evidence>
<sequence>IDDGLGFQLVPWTPSLERQLGQHVSGVSRGAGVDWSFGRKRGLGM</sequence>
<reference evidence="1 2" key="1">
    <citation type="submission" date="2014-11" db="EMBL/GenBank/DDBJ databases">
        <title>Genomics and ecophysiology of heterotrophic nitrogen fixing bacteria isolated from estuarine surface water.</title>
        <authorList>
            <person name="Bentzon-Tilia M."/>
            <person name="Severin I."/>
            <person name="Hansen L.H."/>
            <person name="Riemann L."/>
        </authorList>
    </citation>
    <scope>NUCLEOTIDE SEQUENCE [LARGE SCALE GENOMIC DNA]</scope>
    <source>
        <strain evidence="1 2">BAL398</strain>
    </source>
</reference>
<dbReference type="Pfam" id="PF11843">
    <property type="entry name" value="DUF3363"/>
    <property type="match status" value="1"/>
</dbReference>
<evidence type="ECO:0000313" key="2">
    <source>
        <dbReference type="Proteomes" id="UP000032515"/>
    </source>
</evidence>
<dbReference type="EMBL" id="JXXE01000792">
    <property type="protein sequence ID" value="KIZ33067.1"/>
    <property type="molecule type" value="Genomic_DNA"/>
</dbReference>
<comment type="caution">
    <text evidence="1">The sequence shown here is derived from an EMBL/GenBank/DDBJ whole genome shotgun (WGS) entry which is preliminary data.</text>
</comment>
<dbReference type="RefSeq" id="WP_044418701.1">
    <property type="nucleotide sequence ID" value="NZ_JXXE01000792.1"/>
</dbReference>
<protein>
    <submittedName>
        <fullName evidence="1">Transposase</fullName>
    </submittedName>
</protein>
<feature type="non-terminal residue" evidence="1">
    <location>
        <position position="1"/>
    </location>
</feature>
<proteinExistence type="predicted"/>
<dbReference type="Proteomes" id="UP000032515">
    <property type="component" value="Unassembled WGS sequence"/>
</dbReference>
<dbReference type="OrthoDB" id="9809969at2"/>